<evidence type="ECO:0000256" key="6">
    <source>
        <dbReference type="SAM" id="MobiDB-lite"/>
    </source>
</evidence>
<sequence>VSVERLLPTEFDLPLLAGFDRNPLDDSVLNAEPVRVDAYLREYARGSTQLLFNAIFQLPTESSDLGVTARLPEETRTPLPREKPVPKPKPLTRWEKFAKEKGIQNKKRERMIYDEATGEYRPRFGYGRVEKDGLDNWLVEMGDNEDPLEDKFSKLRKEKKERVDKNERQRLRN</sequence>
<keyword evidence="4 5" id="KW-0539">Nucleus</keyword>
<dbReference type="AlphaFoldDB" id="A0A4P9XL62"/>
<reference evidence="8" key="1">
    <citation type="journal article" date="2018" name="Nat. Microbiol.">
        <title>Leveraging single-cell genomics to expand the fungal tree of life.</title>
        <authorList>
            <person name="Ahrendt S.R."/>
            <person name="Quandt C.A."/>
            <person name="Ciobanu D."/>
            <person name="Clum A."/>
            <person name="Salamov A."/>
            <person name="Andreopoulos B."/>
            <person name="Cheng J.F."/>
            <person name="Woyke T."/>
            <person name="Pelin A."/>
            <person name="Henrissat B."/>
            <person name="Reynolds N.K."/>
            <person name="Benny G.L."/>
            <person name="Smith M.E."/>
            <person name="James T.Y."/>
            <person name="Grigoriev I.V."/>
        </authorList>
    </citation>
    <scope>NUCLEOTIDE SEQUENCE [LARGE SCALE GENOMIC DNA]</scope>
    <source>
        <strain evidence="8">RSA 1356</strain>
    </source>
</reference>
<organism evidence="7 8">
    <name type="scientific">Thamnocephalis sphaerospora</name>
    <dbReference type="NCBI Taxonomy" id="78915"/>
    <lineage>
        <taxon>Eukaryota</taxon>
        <taxon>Fungi</taxon>
        <taxon>Fungi incertae sedis</taxon>
        <taxon>Zoopagomycota</taxon>
        <taxon>Zoopagomycotina</taxon>
        <taxon>Zoopagomycetes</taxon>
        <taxon>Zoopagales</taxon>
        <taxon>Sigmoideomycetaceae</taxon>
        <taxon>Thamnocephalis</taxon>
    </lineage>
</organism>
<name>A0A4P9XL62_9FUNG</name>
<dbReference type="OrthoDB" id="28455at2759"/>
<proteinExistence type="inferred from homology"/>
<dbReference type="STRING" id="78915.A0A4P9XL62"/>
<evidence type="ECO:0000256" key="2">
    <source>
        <dbReference type="ARBA" id="ARBA00010077"/>
    </source>
</evidence>
<dbReference type="Pfam" id="PF04939">
    <property type="entry name" value="RRS1"/>
    <property type="match status" value="1"/>
</dbReference>
<feature type="region of interest" description="Disordered" evidence="6">
    <location>
        <begin position="71"/>
        <end position="91"/>
    </location>
</feature>
<gene>
    <name evidence="7" type="ORF">THASP1DRAFT_8822</name>
</gene>
<keyword evidence="8" id="KW-1185">Reference proteome</keyword>
<dbReference type="EMBL" id="KZ992865">
    <property type="protein sequence ID" value="RKP06526.1"/>
    <property type="molecule type" value="Genomic_DNA"/>
</dbReference>
<feature type="non-terminal residue" evidence="7">
    <location>
        <position position="1"/>
    </location>
</feature>
<dbReference type="GO" id="GO:0005634">
    <property type="term" value="C:nucleus"/>
    <property type="evidence" value="ECO:0007669"/>
    <property type="project" value="UniProtKB-SubCell"/>
</dbReference>
<dbReference type="Proteomes" id="UP000271241">
    <property type="component" value="Unassembled WGS sequence"/>
</dbReference>
<comment type="similarity">
    <text evidence="2 5">Belongs to the RRS1 family.</text>
</comment>
<evidence type="ECO:0000256" key="3">
    <source>
        <dbReference type="ARBA" id="ARBA00022517"/>
    </source>
</evidence>
<comment type="subcellular location">
    <subcellularLocation>
        <location evidence="1 5">Nucleus</location>
    </subcellularLocation>
</comment>
<accession>A0A4P9XL62</accession>
<dbReference type="GO" id="GO:0042254">
    <property type="term" value="P:ribosome biogenesis"/>
    <property type="evidence" value="ECO:0007669"/>
    <property type="project" value="UniProtKB-KW"/>
</dbReference>
<keyword evidence="3 5" id="KW-0690">Ribosome biogenesis</keyword>
<evidence type="ECO:0000313" key="7">
    <source>
        <dbReference type="EMBL" id="RKP06526.1"/>
    </source>
</evidence>
<evidence type="ECO:0000256" key="5">
    <source>
        <dbReference type="RuleBase" id="RU364132"/>
    </source>
</evidence>
<comment type="function">
    <text evidence="5">Involved in ribosomal large subunit assembly.</text>
</comment>
<protein>
    <recommendedName>
        <fullName evidence="5">Ribosome biogenesis regulatory protein</fullName>
    </recommendedName>
</protein>
<dbReference type="InterPro" id="IPR007023">
    <property type="entry name" value="Ribosom_reg"/>
</dbReference>
<feature type="non-terminal residue" evidence="7">
    <location>
        <position position="173"/>
    </location>
</feature>
<evidence type="ECO:0000313" key="8">
    <source>
        <dbReference type="Proteomes" id="UP000271241"/>
    </source>
</evidence>
<evidence type="ECO:0000256" key="1">
    <source>
        <dbReference type="ARBA" id="ARBA00004123"/>
    </source>
</evidence>
<feature type="compositionally biased region" description="Basic and acidic residues" evidence="6">
    <location>
        <begin position="71"/>
        <end position="85"/>
    </location>
</feature>
<evidence type="ECO:0000256" key="4">
    <source>
        <dbReference type="ARBA" id="ARBA00023242"/>
    </source>
</evidence>